<dbReference type="InterPro" id="IPR028055">
    <property type="entry name" value="YidC/Oxa/ALB_C"/>
</dbReference>
<evidence type="ECO:0000313" key="4">
    <source>
        <dbReference type="EMBL" id="KJV84556.1"/>
    </source>
</evidence>
<accession>A0A0F3PXF1</accession>
<evidence type="ECO:0000256" key="2">
    <source>
        <dbReference type="SAM" id="Phobius"/>
    </source>
</evidence>
<evidence type="ECO:0000256" key="1">
    <source>
        <dbReference type="RuleBase" id="RU003945"/>
    </source>
</evidence>
<keyword evidence="2" id="KW-1133">Transmembrane helix</keyword>
<comment type="subcellular location">
    <subcellularLocation>
        <location evidence="1">Membrane</location>
        <topology evidence="1">Multi-pass membrane protein</topology>
    </subcellularLocation>
</comment>
<gene>
    <name evidence="4" type="ORF">APHWI1_0007</name>
</gene>
<evidence type="ECO:0000259" key="3">
    <source>
        <dbReference type="Pfam" id="PF02096"/>
    </source>
</evidence>
<comment type="similarity">
    <text evidence="1">Belongs to the OXA1/ALB3/YidC family.</text>
</comment>
<sequence length="45" mass="5368">MKFLPYIFVFVFSSFPSGLVLYWICSNVITILQQIVIRYFVCRKS</sequence>
<reference evidence="4 5" key="1">
    <citation type="submission" date="2015-01" db="EMBL/GenBank/DDBJ databases">
        <title>Genome Sequencing of Rickettsiales.</title>
        <authorList>
            <person name="Daugherty S.C."/>
            <person name="Su Q."/>
            <person name="Abolude K."/>
            <person name="Beier-Sexton M."/>
            <person name="Carlyon J.A."/>
            <person name="Carter R."/>
            <person name="Day N.P."/>
            <person name="Dumler S.J."/>
            <person name="Dyachenko V."/>
            <person name="Godinez A."/>
            <person name="Kurtti T.J."/>
            <person name="Lichay M."/>
            <person name="Mullins K.E."/>
            <person name="Ott S."/>
            <person name="Pappas-Brown V."/>
            <person name="Paris D.H."/>
            <person name="Patel P."/>
            <person name="Richards A.L."/>
            <person name="Sadzewicz L."/>
            <person name="Sears K."/>
            <person name="Seidman D."/>
            <person name="Sengamalay N."/>
            <person name="Stenos J."/>
            <person name="Tallon L.J."/>
            <person name="Vincent G."/>
            <person name="Fraser C.M."/>
            <person name="Munderloh U."/>
            <person name="Dunning-Hotopp J.C."/>
        </authorList>
    </citation>
    <scope>NUCLEOTIDE SEQUENCE [LARGE SCALE GENOMIC DNA]</scope>
    <source>
        <strain evidence="4 5">ApWI1</strain>
    </source>
</reference>
<protein>
    <submittedName>
        <fullName evidence="4">60Kd inner membrane family protein</fullName>
    </submittedName>
</protein>
<organism evidence="4 5">
    <name type="scientific">Anaplasma phagocytophilum str. ApWI1</name>
    <dbReference type="NCBI Taxonomy" id="1359155"/>
    <lineage>
        <taxon>Bacteria</taxon>
        <taxon>Pseudomonadati</taxon>
        <taxon>Pseudomonadota</taxon>
        <taxon>Alphaproteobacteria</taxon>
        <taxon>Rickettsiales</taxon>
        <taxon>Anaplasmataceae</taxon>
        <taxon>Anaplasma</taxon>
        <taxon>phagocytophilum group</taxon>
    </lineage>
</organism>
<dbReference type="GO" id="GO:0016020">
    <property type="term" value="C:membrane"/>
    <property type="evidence" value="ECO:0007669"/>
    <property type="project" value="UniProtKB-SubCell"/>
</dbReference>
<feature type="domain" description="Membrane insertase YidC/Oxa/ALB C-terminal" evidence="3">
    <location>
        <begin position="2"/>
        <end position="38"/>
    </location>
</feature>
<dbReference type="Pfam" id="PF02096">
    <property type="entry name" value="60KD_IMP"/>
    <property type="match status" value="1"/>
</dbReference>
<evidence type="ECO:0000313" key="5">
    <source>
        <dbReference type="Proteomes" id="UP000033622"/>
    </source>
</evidence>
<dbReference type="AlphaFoldDB" id="A0A0F3PXF1"/>
<keyword evidence="1 2" id="KW-0812">Transmembrane</keyword>
<dbReference type="EMBL" id="LAOF01000001">
    <property type="protein sequence ID" value="KJV84556.1"/>
    <property type="molecule type" value="Genomic_DNA"/>
</dbReference>
<name>A0A0F3PXF1_ANAPH</name>
<comment type="caution">
    <text evidence="4">The sequence shown here is derived from an EMBL/GenBank/DDBJ whole genome shotgun (WGS) entry which is preliminary data.</text>
</comment>
<feature type="transmembrane region" description="Helical" evidence="2">
    <location>
        <begin position="20"/>
        <end position="41"/>
    </location>
</feature>
<keyword evidence="2" id="KW-0472">Membrane</keyword>
<dbReference type="PATRIC" id="fig|1359155.3.peg.11"/>
<proteinExistence type="inferred from homology"/>
<dbReference type="Proteomes" id="UP000033622">
    <property type="component" value="Unassembled WGS sequence"/>
</dbReference>